<dbReference type="AlphaFoldDB" id="A0A1L3MID2"/>
<evidence type="ECO:0008006" key="5">
    <source>
        <dbReference type="Google" id="ProtNLM"/>
    </source>
</evidence>
<feature type="chain" id="PRO_5038663337" description="Lipoprotein" evidence="2">
    <location>
        <begin position="26"/>
        <end position="302"/>
    </location>
</feature>
<evidence type="ECO:0000256" key="1">
    <source>
        <dbReference type="SAM" id="MobiDB-lite"/>
    </source>
</evidence>
<sequence>MLGVKHFRGSVSVLAVTALLAAALAGCSSGSDEHPETDGTVTVTYSSSTSNAPTTQTVTSSPSPGDGGTSRATGDGGTSRATGDDGSAGDPSDSPSPSSTSSGPGSSAPTSPTQDIGAYADTFVRAWGRGDRSVASTYASASAVSSLFGQRAVGGGGWQRQGLTHDGGFVEVRYSDGTDTLTVRLDAGDAASGAEHAVSSATLSADAPQTGDGLPTSLTDYADAFVRAWGKGESGAWTYTSDAVELSFGSTNPSGGPRWSRTSSGTTTVTYSNRDGGTLVLTLDLERVGSGSAGAITGAALS</sequence>
<reference evidence="3 4" key="1">
    <citation type="submission" date="2015-11" db="EMBL/GenBank/DDBJ databases">
        <authorList>
            <person name="Zhang Y."/>
            <person name="Guo Z."/>
        </authorList>
    </citation>
    <scope>NUCLEOTIDE SEQUENCE [LARGE SCALE GENOMIC DNA]</scope>
    <source>
        <strain evidence="3 4">YFY001</strain>
    </source>
</reference>
<organism evidence="3 4">
    <name type="scientific">Janibacter indicus</name>
    <dbReference type="NCBI Taxonomy" id="857417"/>
    <lineage>
        <taxon>Bacteria</taxon>
        <taxon>Bacillati</taxon>
        <taxon>Actinomycetota</taxon>
        <taxon>Actinomycetes</taxon>
        <taxon>Micrococcales</taxon>
        <taxon>Intrasporangiaceae</taxon>
        <taxon>Janibacter</taxon>
    </lineage>
</organism>
<evidence type="ECO:0000313" key="3">
    <source>
        <dbReference type="EMBL" id="APH02048.1"/>
    </source>
</evidence>
<proteinExistence type="predicted"/>
<keyword evidence="2" id="KW-0732">Signal</keyword>
<dbReference type="KEGG" id="jte:ASJ30_11375"/>
<protein>
    <recommendedName>
        <fullName evidence="5">Lipoprotein</fullName>
    </recommendedName>
</protein>
<name>A0A1L3MID2_9MICO</name>
<feature type="region of interest" description="Disordered" evidence="1">
    <location>
        <begin position="27"/>
        <end position="115"/>
    </location>
</feature>
<dbReference type="PROSITE" id="PS51257">
    <property type="entry name" value="PROKAR_LIPOPROTEIN"/>
    <property type="match status" value="1"/>
</dbReference>
<keyword evidence="4" id="KW-1185">Reference proteome</keyword>
<feature type="compositionally biased region" description="Low complexity" evidence="1">
    <location>
        <begin position="40"/>
        <end position="64"/>
    </location>
</feature>
<evidence type="ECO:0000256" key="2">
    <source>
        <dbReference type="SAM" id="SignalP"/>
    </source>
</evidence>
<feature type="signal peptide" evidence="2">
    <location>
        <begin position="1"/>
        <end position="25"/>
    </location>
</feature>
<dbReference type="EMBL" id="CP013290">
    <property type="protein sequence ID" value="APH02048.1"/>
    <property type="molecule type" value="Genomic_DNA"/>
</dbReference>
<feature type="compositionally biased region" description="Low complexity" evidence="1">
    <location>
        <begin position="84"/>
        <end position="113"/>
    </location>
</feature>
<dbReference type="Proteomes" id="UP000182938">
    <property type="component" value="Chromosome"/>
</dbReference>
<evidence type="ECO:0000313" key="4">
    <source>
        <dbReference type="Proteomes" id="UP000182938"/>
    </source>
</evidence>
<gene>
    <name evidence="3" type="ORF">ASJ30_11375</name>
</gene>
<accession>A0A1L3MID2</accession>